<feature type="transmembrane region" description="Helical" evidence="1">
    <location>
        <begin position="413"/>
        <end position="432"/>
    </location>
</feature>
<keyword evidence="1" id="KW-1133">Transmembrane helix</keyword>
<proteinExistence type="predicted"/>
<gene>
    <name evidence="2" type="ORF">GCM10009539_54000</name>
</gene>
<feature type="transmembrane region" description="Helical" evidence="1">
    <location>
        <begin position="316"/>
        <end position="336"/>
    </location>
</feature>
<reference evidence="2 3" key="1">
    <citation type="journal article" date="2019" name="Int. J. Syst. Evol. Microbiol.">
        <title>The Global Catalogue of Microorganisms (GCM) 10K type strain sequencing project: providing services to taxonomists for standard genome sequencing and annotation.</title>
        <authorList>
            <consortium name="The Broad Institute Genomics Platform"/>
            <consortium name="The Broad Institute Genome Sequencing Center for Infectious Disease"/>
            <person name="Wu L."/>
            <person name="Ma J."/>
        </authorList>
    </citation>
    <scope>NUCLEOTIDE SEQUENCE [LARGE SCALE GENOMIC DNA]</scope>
    <source>
        <strain evidence="2 3">JCM 10425</strain>
    </source>
</reference>
<comment type="caution">
    <text evidence="2">The sequence shown here is derived from an EMBL/GenBank/DDBJ whole genome shotgun (WGS) entry which is preliminary data.</text>
</comment>
<sequence>MPETDDEPRQGSLETARKVVAEVYDGPKPRPTELWPGTHPVPPLWSDRIWPVSTAAAPRSALIGAAATGVLGALVLSADQVGVGLGLLAVATLLTALATAPRTVTPRQTAFAVLTAALFGVAAFRTAPWLIGLCVLAGLLTALLAVTGGRSWTGLLLGTFAPLGAFSRAARWTGRGATPHTKGVNVGRGVVIGTVSVVLLVVFGALFAGADPVFAELLGGLVPEVPPALAIVRTFLFVVVAAGALIAACLAHQKPDFDAITPGPGTGRPRLEWAVPLGALNALFACFVGVQLVVLADGNQHVLRTAGLTYAEYARQGFWQLLAVTALTLLVVAVVVRVARRETAGDRIALRVLLGSLCLLAVLVVASALRRMWLYEDAYGFTRLRVLVQAVEFWLGGVFVLIAVAGIRLRGRWLPRAVIATGALTLLALAAVNPEAFIAERNVARYTETGRIDVASLADLSPDAVPALDRLPAPQRACALQLMRYQLTGDEAWYTANLGRSRARDVLREEPAGTC</sequence>
<evidence type="ECO:0000313" key="3">
    <source>
        <dbReference type="Proteomes" id="UP001500967"/>
    </source>
</evidence>
<organism evidence="2 3">
    <name type="scientific">Cryptosporangium japonicum</name>
    <dbReference type="NCBI Taxonomy" id="80872"/>
    <lineage>
        <taxon>Bacteria</taxon>
        <taxon>Bacillati</taxon>
        <taxon>Actinomycetota</taxon>
        <taxon>Actinomycetes</taxon>
        <taxon>Cryptosporangiales</taxon>
        <taxon>Cryptosporangiaceae</taxon>
        <taxon>Cryptosporangium</taxon>
    </lineage>
</organism>
<dbReference type="EMBL" id="BAAAGX010000020">
    <property type="protein sequence ID" value="GAA0261574.1"/>
    <property type="molecule type" value="Genomic_DNA"/>
</dbReference>
<feature type="transmembrane region" description="Helical" evidence="1">
    <location>
        <begin position="112"/>
        <end position="145"/>
    </location>
</feature>
<evidence type="ECO:0000313" key="2">
    <source>
        <dbReference type="EMBL" id="GAA0261574.1"/>
    </source>
</evidence>
<feature type="transmembrane region" description="Helical" evidence="1">
    <location>
        <begin position="151"/>
        <end position="170"/>
    </location>
</feature>
<protein>
    <submittedName>
        <fullName evidence="2">DUF4173 domain-containing protein</fullName>
    </submittedName>
</protein>
<accession>A0ABN0UU74</accession>
<dbReference type="Proteomes" id="UP001500967">
    <property type="component" value="Unassembled WGS sequence"/>
</dbReference>
<evidence type="ECO:0000256" key="1">
    <source>
        <dbReference type="SAM" id="Phobius"/>
    </source>
</evidence>
<keyword evidence="3" id="KW-1185">Reference proteome</keyword>
<feature type="transmembrane region" description="Helical" evidence="1">
    <location>
        <begin position="386"/>
        <end position="406"/>
    </location>
</feature>
<dbReference type="Pfam" id="PF13687">
    <property type="entry name" value="DUF4153"/>
    <property type="match status" value="1"/>
</dbReference>
<name>A0ABN0UU74_9ACTN</name>
<keyword evidence="1" id="KW-0812">Transmembrane</keyword>
<dbReference type="InterPro" id="IPR025291">
    <property type="entry name" value="DUF4153"/>
</dbReference>
<feature type="transmembrane region" description="Helical" evidence="1">
    <location>
        <begin position="56"/>
        <end position="75"/>
    </location>
</feature>
<feature type="transmembrane region" description="Helical" evidence="1">
    <location>
        <begin position="81"/>
        <end position="100"/>
    </location>
</feature>
<feature type="transmembrane region" description="Helical" evidence="1">
    <location>
        <begin position="348"/>
        <end position="366"/>
    </location>
</feature>
<feature type="transmembrane region" description="Helical" evidence="1">
    <location>
        <begin position="230"/>
        <end position="252"/>
    </location>
</feature>
<feature type="transmembrane region" description="Helical" evidence="1">
    <location>
        <begin position="273"/>
        <end position="296"/>
    </location>
</feature>
<feature type="transmembrane region" description="Helical" evidence="1">
    <location>
        <begin position="190"/>
        <end position="210"/>
    </location>
</feature>
<keyword evidence="1" id="KW-0472">Membrane</keyword>